<evidence type="ECO:0000313" key="3">
    <source>
        <dbReference type="EMBL" id="GAA2796124.1"/>
    </source>
</evidence>
<reference evidence="3 4" key="1">
    <citation type="journal article" date="2019" name="Int. J. Syst. Evol. Microbiol.">
        <title>The Global Catalogue of Microorganisms (GCM) 10K type strain sequencing project: providing services to taxonomists for standard genome sequencing and annotation.</title>
        <authorList>
            <consortium name="The Broad Institute Genomics Platform"/>
            <consortium name="The Broad Institute Genome Sequencing Center for Infectious Disease"/>
            <person name="Wu L."/>
            <person name="Ma J."/>
        </authorList>
    </citation>
    <scope>NUCLEOTIDE SEQUENCE [LARGE SCALE GENOMIC DNA]</scope>
    <source>
        <strain evidence="3 4">JCM 9383</strain>
    </source>
</reference>
<name>A0ABN3VE54_9PSEU</name>
<dbReference type="EMBL" id="BAAAUX010000014">
    <property type="protein sequence ID" value="GAA2796124.1"/>
    <property type="molecule type" value="Genomic_DNA"/>
</dbReference>
<proteinExistence type="predicted"/>
<keyword evidence="4" id="KW-1185">Reference proteome</keyword>
<feature type="chain" id="PRO_5045391062" description="Intersectin-EH binding protein Ibp1" evidence="2">
    <location>
        <begin position="29"/>
        <end position="100"/>
    </location>
</feature>
<gene>
    <name evidence="3" type="ORF">GCM10010470_34060</name>
</gene>
<feature type="compositionally biased region" description="Acidic residues" evidence="1">
    <location>
        <begin position="91"/>
        <end position="100"/>
    </location>
</feature>
<comment type="caution">
    <text evidence="3">The sequence shown here is derived from an EMBL/GenBank/DDBJ whole genome shotgun (WGS) entry which is preliminary data.</text>
</comment>
<evidence type="ECO:0000313" key="4">
    <source>
        <dbReference type="Proteomes" id="UP001500979"/>
    </source>
</evidence>
<sequence>MNTSVRLLGTGTIAAGALMTALAAPAGAAQGAAAEPAQGSAAEPAQGGGFPSGPIKIGSCSPAPELGPIGLKCVVSSEPGSSSAGGQEASAESENENEDA</sequence>
<feature type="region of interest" description="Disordered" evidence="1">
    <location>
        <begin position="25"/>
        <end position="100"/>
    </location>
</feature>
<feature type="compositionally biased region" description="Low complexity" evidence="1">
    <location>
        <begin position="76"/>
        <end position="90"/>
    </location>
</feature>
<keyword evidence="2" id="KW-0732">Signal</keyword>
<organism evidence="3 4">
    <name type="scientific">Saccharopolyspora taberi</name>
    <dbReference type="NCBI Taxonomy" id="60895"/>
    <lineage>
        <taxon>Bacteria</taxon>
        <taxon>Bacillati</taxon>
        <taxon>Actinomycetota</taxon>
        <taxon>Actinomycetes</taxon>
        <taxon>Pseudonocardiales</taxon>
        <taxon>Pseudonocardiaceae</taxon>
        <taxon>Saccharopolyspora</taxon>
    </lineage>
</organism>
<evidence type="ECO:0000256" key="1">
    <source>
        <dbReference type="SAM" id="MobiDB-lite"/>
    </source>
</evidence>
<feature type="compositionally biased region" description="Low complexity" evidence="1">
    <location>
        <begin position="25"/>
        <end position="45"/>
    </location>
</feature>
<accession>A0ABN3VE54</accession>
<feature type="signal peptide" evidence="2">
    <location>
        <begin position="1"/>
        <end position="28"/>
    </location>
</feature>
<evidence type="ECO:0000256" key="2">
    <source>
        <dbReference type="SAM" id="SignalP"/>
    </source>
</evidence>
<dbReference type="Proteomes" id="UP001500979">
    <property type="component" value="Unassembled WGS sequence"/>
</dbReference>
<evidence type="ECO:0008006" key="5">
    <source>
        <dbReference type="Google" id="ProtNLM"/>
    </source>
</evidence>
<protein>
    <recommendedName>
        <fullName evidence="5">Intersectin-EH binding protein Ibp1</fullName>
    </recommendedName>
</protein>
<dbReference type="RefSeq" id="WP_344680768.1">
    <property type="nucleotide sequence ID" value="NZ_BAAAUX010000014.1"/>
</dbReference>